<keyword evidence="1" id="KW-0175">Coiled coil</keyword>
<gene>
    <name evidence="3" type="ORF">HMPREF0462_0401</name>
</gene>
<evidence type="ECO:0000256" key="2">
    <source>
        <dbReference type="SAM" id="Phobius"/>
    </source>
</evidence>
<dbReference type="Proteomes" id="UP000008459">
    <property type="component" value="Chromosome"/>
</dbReference>
<evidence type="ECO:0000313" key="3">
    <source>
        <dbReference type="EMBL" id="AEE70006.1"/>
    </source>
</evidence>
<feature type="transmembrane region" description="Helical" evidence="2">
    <location>
        <begin position="58"/>
        <end position="77"/>
    </location>
</feature>
<reference evidence="3 4" key="1">
    <citation type="submission" date="2011-03" db="EMBL/GenBank/DDBJ databases">
        <authorList>
            <person name="Muzny D."/>
            <person name="Qin X."/>
            <person name="Deng J."/>
            <person name="Jiang H."/>
            <person name="Liu Y."/>
            <person name="Qu J."/>
            <person name="Song X.-Z."/>
            <person name="Zhang L."/>
            <person name="Thornton R."/>
            <person name="Coyle M."/>
            <person name="Francisco L."/>
            <person name="Jackson L."/>
            <person name="Javaid M."/>
            <person name="Korchina V."/>
            <person name="Kovar C."/>
            <person name="Mata R."/>
            <person name="Mathew T."/>
            <person name="Ngo R."/>
            <person name="Nguyen L."/>
            <person name="Nguyen N."/>
            <person name="Okwuonu G."/>
            <person name="Ongeri F."/>
            <person name="Pham C."/>
            <person name="Simmons D."/>
            <person name="Wilczek-Boney K."/>
            <person name="Hale W."/>
            <person name="Jakkamsetti A."/>
            <person name="Pham P."/>
            <person name="Ruth R."/>
            <person name="San Lucas F."/>
            <person name="Warren J."/>
            <person name="Zhang J."/>
            <person name="Zhao Z."/>
            <person name="Zhou C."/>
            <person name="Zhu D."/>
            <person name="Lee S."/>
            <person name="Bess C."/>
            <person name="Blankenburg K."/>
            <person name="Forbes L."/>
            <person name="Fu Q."/>
            <person name="Gubbala S."/>
            <person name="Hirani K."/>
            <person name="Jayaseelan J.C."/>
            <person name="Lara F."/>
            <person name="Munidasa M."/>
            <person name="Palculict T."/>
            <person name="Patil S."/>
            <person name="Pu L.-L."/>
            <person name="Saada N."/>
            <person name="Tang L."/>
            <person name="Weissenberger G."/>
            <person name="Zhu Y."/>
            <person name="Hemphill L."/>
            <person name="Shang Y."/>
            <person name="Youmans B."/>
            <person name="Ayvaz T."/>
            <person name="Ross M."/>
            <person name="Santibanez J."/>
            <person name="Aqrawi P."/>
            <person name="Gross S."/>
            <person name="Joshi V."/>
            <person name="Fowler G."/>
            <person name="Nazareth L."/>
            <person name="Reid J."/>
            <person name="Worley K."/>
            <person name="Petrosino J."/>
            <person name="Highlander S."/>
            <person name="Gibbs R."/>
            <person name="Gibbs R."/>
        </authorList>
    </citation>
    <scope>NUCLEOTIDE SEQUENCE [LARGE SCALE GENOMIC DNA]</scope>
    <source>
        <strain evidence="3 4">83</strain>
    </source>
</reference>
<name>F4D4T1_HELPX</name>
<proteinExistence type="predicted"/>
<dbReference type="KEGG" id="hpx:HMPREF0462_0401"/>
<evidence type="ECO:0000313" key="4">
    <source>
        <dbReference type="Proteomes" id="UP000008459"/>
    </source>
</evidence>
<evidence type="ECO:0000256" key="1">
    <source>
        <dbReference type="SAM" id="Coils"/>
    </source>
</evidence>
<sequence>MENDVKEDLEQARPKLELEKQKQELEKLTQEKEQEIKKKEGRKYIYIFSEIIKEERKYICIIIFLFMLYPILSSITYDEPSQAIKTAHTKTILEILPDPILDLIKNNLDSHQQEISDLLSSSKDKMYSKVDAQIDNLFDPIENNVDKFLDWHYSLKGNYSELALFVAKKLGLSVEDALFNKLQEKFLGADYKQRLKTMTDNISDAFISLLRQHKKDTEKIATQGVADIPQVVESLKNIDDRIERDLKLKMGFAAAIGATAGVGAGKLMKRLVPKLVEKLGTKLGAKFLAKFGIAVGGVLSTLGADVAFNYIDEWLHRDDFKKEILNNINEMKKNLKESYKMGFDNSITKFSQEFQKGLKNIETISVKAHVEKLK</sequence>
<feature type="coiled-coil region" evidence="1">
    <location>
        <begin position="6"/>
        <end position="42"/>
    </location>
</feature>
<dbReference type="EMBL" id="CP002605">
    <property type="protein sequence ID" value="AEE70006.1"/>
    <property type="molecule type" value="Genomic_DNA"/>
</dbReference>
<keyword evidence="2" id="KW-0472">Membrane</keyword>
<protein>
    <submittedName>
        <fullName evidence="3">Uncharacterized protein</fullName>
    </submittedName>
</protein>
<dbReference type="HOGENOM" id="CLU_064920_0_0_7"/>
<keyword evidence="2" id="KW-1133">Transmembrane helix</keyword>
<accession>F4D4T1</accession>
<dbReference type="PATRIC" id="fig|585538.3.peg.412"/>
<keyword evidence="2" id="KW-0812">Transmembrane</keyword>
<dbReference type="RefSeq" id="WP_000426618.1">
    <property type="nucleotide sequence ID" value="NC_017375.1"/>
</dbReference>
<dbReference type="AlphaFoldDB" id="F4D4T1"/>
<organism evidence="3 4">
    <name type="scientific">Helicobacter pylori 83</name>
    <dbReference type="NCBI Taxonomy" id="585538"/>
    <lineage>
        <taxon>Bacteria</taxon>
        <taxon>Pseudomonadati</taxon>
        <taxon>Campylobacterota</taxon>
        <taxon>Epsilonproteobacteria</taxon>
        <taxon>Campylobacterales</taxon>
        <taxon>Helicobacteraceae</taxon>
        <taxon>Helicobacter</taxon>
    </lineage>
</organism>